<evidence type="ECO:0000313" key="2">
    <source>
        <dbReference type="EMBL" id="KAG9319449.1"/>
    </source>
</evidence>
<feature type="region of interest" description="Disordered" evidence="1">
    <location>
        <begin position="442"/>
        <end position="466"/>
    </location>
</feature>
<feature type="compositionally biased region" description="Polar residues" evidence="1">
    <location>
        <begin position="133"/>
        <end position="148"/>
    </location>
</feature>
<feature type="compositionally biased region" description="Polar residues" evidence="1">
    <location>
        <begin position="312"/>
        <end position="353"/>
    </location>
</feature>
<accession>A0A9P8CV90</accession>
<sequence length="545" mass="59262">MSFSFNISARAGPVPAVRHSRLVRTNTPVPASFLAHPTHEDTLAAQTTSNTLTNRNMLQLHTSLFQDLAQDDDHDDHDDDHDDHDDDRVPPNQEAVLSDSDNDDSDSDNEDEDDERDGRERTTDVVNLASLDPSASSFTAPGDSPTLSLQAEKRAKRIRVDPRAPAMAKRVRFDESRNTVHLHYRNSSVTPPGSPEAAYAPTAQPLAPALVRRQSSSPDTFSLSLENTSQEVIDFASSLTRLMGGGAASQSESSSLFGLQQRSPLSSYNSLQASPPSPVRPVFMSYSPPPSSSLSSCWSPSFEDDNEDESMNDVSLSPTRPNFQAPPTSTFTPRRSRVSSNLSPIRSQGSTAPTKPRFPAMLKREASNASFLDSYPTSLAPETAPELSTPPRDRSTPSAFTPRRPRVTPSATSPGSLRSPVSARPRLPAMLKREASNASFMDSYPTSLAPEQHRLSTPPRESSDGPVTFIVPALRKCLSDLSANTSQRPMAGGVPQLKRTRSYSEDDWKKPSVNKDLSSSFVSLFSRPSDAAMSLLATPPDSQLM</sequence>
<dbReference type="AlphaFoldDB" id="A0A9P8CV90"/>
<evidence type="ECO:0000256" key="1">
    <source>
        <dbReference type="SAM" id="MobiDB-lite"/>
    </source>
</evidence>
<comment type="caution">
    <text evidence="2">The sequence shown here is derived from an EMBL/GenBank/DDBJ whole genome shotgun (WGS) entry which is preliminary data.</text>
</comment>
<feature type="region of interest" description="Disordered" evidence="1">
    <location>
        <begin position="266"/>
        <end position="285"/>
    </location>
</feature>
<feature type="region of interest" description="Disordered" evidence="1">
    <location>
        <begin position="70"/>
        <end position="148"/>
    </location>
</feature>
<protein>
    <submittedName>
        <fullName evidence="2">Uncharacterized protein</fullName>
    </submittedName>
</protein>
<feature type="compositionally biased region" description="Acidic residues" evidence="1">
    <location>
        <begin position="70"/>
        <end position="85"/>
    </location>
</feature>
<dbReference type="EMBL" id="JAIFTL010000451">
    <property type="protein sequence ID" value="KAG9319449.1"/>
    <property type="molecule type" value="Genomic_DNA"/>
</dbReference>
<feature type="region of interest" description="Disordered" evidence="1">
    <location>
        <begin position="373"/>
        <end position="427"/>
    </location>
</feature>
<feature type="compositionally biased region" description="Low complexity" evidence="1">
    <location>
        <begin position="292"/>
        <end position="301"/>
    </location>
</feature>
<gene>
    <name evidence="2" type="ORF">KVV02_002242</name>
</gene>
<reference evidence="2" key="1">
    <citation type="submission" date="2021-07" db="EMBL/GenBank/DDBJ databases">
        <title>Draft genome of Mortierella alpina, strain LL118, isolated from an aspen leaf litter sample.</title>
        <authorList>
            <person name="Yang S."/>
            <person name="Vinatzer B.A."/>
        </authorList>
    </citation>
    <scope>NUCLEOTIDE SEQUENCE</scope>
    <source>
        <strain evidence="2">LL118</strain>
    </source>
</reference>
<feature type="compositionally biased region" description="Acidic residues" evidence="1">
    <location>
        <begin position="302"/>
        <end position="311"/>
    </location>
</feature>
<evidence type="ECO:0000313" key="3">
    <source>
        <dbReference type="Proteomes" id="UP000717515"/>
    </source>
</evidence>
<dbReference type="Proteomes" id="UP000717515">
    <property type="component" value="Unassembled WGS sequence"/>
</dbReference>
<organism evidence="2 3">
    <name type="scientific">Mortierella alpina</name>
    <name type="common">Oleaginous fungus</name>
    <name type="synonym">Mortierella renispora</name>
    <dbReference type="NCBI Taxonomy" id="64518"/>
    <lineage>
        <taxon>Eukaryota</taxon>
        <taxon>Fungi</taxon>
        <taxon>Fungi incertae sedis</taxon>
        <taxon>Mucoromycota</taxon>
        <taxon>Mortierellomycotina</taxon>
        <taxon>Mortierellomycetes</taxon>
        <taxon>Mortierellales</taxon>
        <taxon>Mortierellaceae</taxon>
        <taxon>Mortierella</taxon>
    </lineage>
</organism>
<feature type="region of interest" description="Disordered" evidence="1">
    <location>
        <begin position="484"/>
        <end position="514"/>
    </location>
</feature>
<feature type="region of interest" description="Disordered" evidence="1">
    <location>
        <begin position="290"/>
        <end position="359"/>
    </location>
</feature>
<name>A0A9P8CV90_MORAP</name>
<feature type="compositionally biased region" description="Acidic residues" evidence="1">
    <location>
        <begin position="100"/>
        <end position="115"/>
    </location>
</feature>
<proteinExistence type="predicted"/>